<feature type="transmembrane region" description="Helical" evidence="4">
    <location>
        <begin position="297"/>
        <end position="315"/>
    </location>
</feature>
<gene>
    <name evidence="6" type="ORF">HYG85_21640</name>
</gene>
<feature type="domain" description="HAMP" evidence="5">
    <location>
        <begin position="317"/>
        <end position="369"/>
    </location>
</feature>
<evidence type="ECO:0000256" key="3">
    <source>
        <dbReference type="ARBA" id="ARBA00022679"/>
    </source>
</evidence>
<keyword evidence="4" id="KW-0812">Transmembrane</keyword>
<keyword evidence="6" id="KW-0418">Kinase</keyword>
<keyword evidence="3" id="KW-0808">Transferase</keyword>
<dbReference type="PROSITE" id="PS50885">
    <property type="entry name" value="HAMP"/>
    <property type="match status" value="1"/>
</dbReference>
<accession>A0A8J8MEZ0</accession>
<comment type="subcellular location">
    <subcellularLocation>
        <location evidence="1">Membrane</location>
    </subcellularLocation>
</comment>
<evidence type="ECO:0000259" key="5">
    <source>
        <dbReference type="PROSITE" id="PS50885"/>
    </source>
</evidence>
<evidence type="ECO:0000313" key="7">
    <source>
        <dbReference type="Proteomes" id="UP000677305"/>
    </source>
</evidence>
<reference evidence="6 7" key="1">
    <citation type="submission" date="2020-07" db="EMBL/GenBank/DDBJ databases">
        <title>Vallitalea guaymasensis genome.</title>
        <authorList>
            <person name="Postec A."/>
        </authorList>
    </citation>
    <scope>NUCLEOTIDE SEQUENCE [LARGE SCALE GENOMIC DNA]</scope>
    <source>
        <strain evidence="6 7">Ra1766G1</strain>
    </source>
</reference>
<dbReference type="SUPFAM" id="SSF158472">
    <property type="entry name" value="HAMP domain-like"/>
    <property type="match status" value="1"/>
</dbReference>
<dbReference type="InterPro" id="IPR010559">
    <property type="entry name" value="Sig_transdc_His_kin_internal"/>
</dbReference>
<evidence type="ECO:0000256" key="1">
    <source>
        <dbReference type="ARBA" id="ARBA00004370"/>
    </source>
</evidence>
<dbReference type="Proteomes" id="UP000677305">
    <property type="component" value="Chromosome"/>
</dbReference>
<dbReference type="CDD" id="cd06225">
    <property type="entry name" value="HAMP"/>
    <property type="match status" value="1"/>
</dbReference>
<keyword evidence="2" id="KW-0597">Phosphoprotein</keyword>
<name>A0A8J8MEZ0_9FIRM</name>
<sequence length="583" mass="67757">MFRVKRFSTKLLISYLVIICLFIIVSAAFIYDQFYKTLDQQTANFVFEILDSESTSLNETTAHMESIILGISVNSTLNEFIRSASTYSDKEYTDNYSNTVEPLLDWIVKSNNEISRINMFTTNTHIHDVGYFFNYNQYMKEGWFPEEVQEQQLYQTYWDKMHRHRDYLKVNSSDGYVYSLFYWYEIGDNKALIEFEISTNILFSSLKDYSISKSGYITIYDFPLNRFLKDDPILNYLRTNQEFILALQENEKGIYHFNYEDIDYEAFFNQANITGSYLITIIPEKEIKNLIPVNKNIVYFLSGFVIIIIGLAIIFQRSFASRIVSVQKAIKQVEKGDFSIHIPVKGKDEIDMLANDFNIMATKIEDLINKVYVSEIERKQAELFALQSQIRPHFIYNTLESIRMLAEINDEEEISSGLMALGQLIRSKNHSSEDLITIKDEIKTVENYITVENITHNNRIHFQVDVDENIESLKIINMILQPILENSIIHGFNSGYDLNITMGIKTDGKMLQITVDDDGLGVDNDRLIELKNSLLEMKYNKNISIGLINVQKRIKLYFGEAYGIEVIQLEKGLRVVIKLPVIS</sequence>
<organism evidence="6 7">
    <name type="scientific">Vallitalea guaymasensis</name>
    <dbReference type="NCBI Taxonomy" id="1185412"/>
    <lineage>
        <taxon>Bacteria</taxon>
        <taxon>Bacillati</taxon>
        <taxon>Bacillota</taxon>
        <taxon>Clostridia</taxon>
        <taxon>Lachnospirales</taxon>
        <taxon>Vallitaleaceae</taxon>
        <taxon>Vallitalea</taxon>
    </lineage>
</organism>
<dbReference type="PANTHER" id="PTHR34220:SF7">
    <property type="entry name" value="SENSOR HISTIDINE KINASE YPDA"/>
    <property type="match status" value="1"/>
</dbReference>
<keyword evidence="4" id="KW-1133">Transmembrane helix</keyword>
<keyword evidence="4" id="KW-0472">Membrane</keyword>
<dbReference type="Pfam" id="PF00672">
    <property type="entry name" value="HAMP"/>
    <property type="match status" value="1"/>
</dbReference>
<dbReference type="SUPFAM" id="SSF55874">
    <property type="entry name" value="ATPase domain of HSP90 chaperone/DNA topoisomerase II/histidine kinase"/>
    <property type="match status" value="1"/>
</dbReference>
<dbReference type="Gene3D" id="6.10.340.10">
    <property type="match status" value="1"/>
</dbReference>
<dbReference type="KEGG" id="vgu:HYG85_21640"/>
<dbReference type="PANTHER" id="PTHR34220">
    <property type="entry name" value="SENSOR HISTIDINE KINASE YPDA"/>
    <property type="match status" value="1"/>
</dbReference>
<evidence type="ECO:0000313" key="6">
    <source>
        <dbReference type="EMBL" id="QUH31385.1"/>
    </source>
</evidence>
<feature type="transmembrane region" description="Helical" evidence="4">
    <location>
        <begin position="12"/>
        <end position="31"/>
    </location>
</feature>
<dbReference type="GO" id="GO:0000155">
    <property type="term" value="F:phosphorelay sensor kinase activity"/>
    <property type="evidence" value="ECO:0007669"/>
    <property type="project" value="InterPro"/>
</dbReference>
<dbReference type="SMART" id="SM00304">
    <property type="entry name" value="HAMP"/>
    <property type="match status" value="1"/>
</dbReference>
<dbReference type="InterPro" id="IPR003660">
    <property type="entry name" value="HAMP_dom"/>
</dbReference>
<dbReference type="Gene3D" id="3.30.565.10">
    <property type="entry name" value="Histidine kinase-like ATPase, C-terminal domain"/>
    <property type="match status" value="1"/>
</dbReference>
<evidence type="ECO:0000256" key="4">
    <source>
        <dbReference type="SAM" id="Phobius"/>
    </source>
</evidence>
<dbReference type="InterPro" id="IPR036890">
    <property type="entry name" value="HATPase_C_sf"/>
</dbReference>
<dbReference type="GO" id="GO:0016020">
    <property type="term" value="C:membrane"/>
    <property type="evidence" value="ECO:0007669"/>
    <property type="project" value="UniProtKB-SubCell"/>
</dbReference>
<dbReference type="EMBL" id="CP058561">
    <property type="protein sequence ID" value="QUH31385.1"/>
    <property type="molecule type" value="Genomic_DNA"/>
</dbReference>
<dbReference type="Pfam" id="PF06580">
    <property type="entry name" value="His_kinase"/>
    <property type="match status" value="1"/>
</dbReference>
<proteinExistence type="predicted"/>
<keyword evidence="7" id="KW-1185">Reference proteome</keyword>
<dbReference type="AlphaFoldDB" id="A0A8J8MEZ0"/>
<protein>
    <submittedName>
        <fullName evidence="6">Histidine kinase</fullName>
    </submittedName>
</protein>
<dbReference type="RefSeq" id="WP_212691428.1">
    <property type="nucleotide sequence ID" value="NZ_CP058561.1"/>
</dbReference>
<dbReference type="InterPro" id="IPR050640">
    <property type="entry name" value="Bact_2-comp_sensor_kinase"/>
</dbReference>
<evidence type="ECO:0000256" key="2">
    <source>
        <dbReference type="ARBA" id="ARBA00022553"/>
    </source>
</evidence>